<proteinExistence type="inferred from homology"/>
<dbReference type="PANTHER" id="PTHR10629">
    <property type="entry name" value="CYTOSINE-SPECIFIC METHYLTRANSFERASE"/>
    <property type="match status" value="1"/>
</dbReference>
<dbReference type="Gene3D" id="3.40.50.150">
    <property type="entry name" value="Vaccinia Virus protein VP39"/>
    <property type="match status" value="1"/>
</dbReference>
<dbReference type="STRING" id="762982.HMPREF9442_02398"/>
<evidence type="ECO:0000256" key="6">
    <source>
        <dbReference type="PROSITE-ProRule" id="PRU01016"/>
    </source>
</evidence>
<comment type="catalytic activity">
    <reaction evidence="5 8">
        <text>a 2'-deoxycytidine in DNA + S-adenosyl-L-methionine = a 5-methyl-2'-deoxycytidine in DNA + S-adenosyl-L-homocysteine + H(+)</text>
        <dbReference type="Rhea" id="RHEA:13681"/>
        <dbReference type="Rhea" id="RHEA-COMP:11369"/>
        <dbReference type="Rhea" id="RHEA-COMP:11370"/>
        <dbReference type="ChEBI" id="CHEBI:15378"/>
        <dbReference type="ChEBI" id="CHEBI:57856"/>
        <dbReference type="ChEBI" id="CHEBI:59789"/>
        <dbReference type="ChEBI" id="CHEBI:85452"/>
        <dbReference type="ChEBI" id="CHEBI:85454"/>
        <dbReference type="EC" id="2.1.1.37"/>
    </reaction>
</comment>
<dbReference type="OrthoDB" id="32195at2"/>
<evidence type="ECO:0000256" key="2">
    <source>
        <dbReference type="ARBA" id="ARBA00022679"/>
    </source>
</evidence>
<comment type="similarity">
    <text evidence="6 7">Belongs to the class I-like SAM-binding methyltransferase superfamily. C5-methyltransferase family.</text>
</comment>
<evidence type="ECO:0000256" key="3">
    <source>
        <dbReference type="ARBA" id="ARBA00022691"/>
    </source>
</evidence>
<keyword evidence="2 6" id="KW-0808">Transferase</keyword>
<evidence type="ECO:0000313" key="9">
    <source>
        <dbReference type="EMBL" id="EGG52538.1"/>
    </source>
</evidence>
<dbReference type="GO" id="GO:0009307">
    <property type="term" value="P:DNA restriction-modification system"/>
    <property type="evidence" value="ECO:0007669"/>
    <property type="project" value="UniProtKB-KW"/>
</dbReference>
<organism evidence="9 10">
    <name type="scientific">Paraprevotella xylaniphila YIT 11841</name>
    <dbReference type="NCBI Taxonomy" id="762982"/>
    <lineage>
        <taxon>Bacteria</taxon>
        <taxon>Pseudomonadati</taxon>
        <taxon>Bacteroidota</taxon>
        <taxon>Bacteroidia</taxon>
        <taxon>Bacteroidales</taxon>
        <taxon>Prevotellaceae</taxon>
        <taxon>Paraprevotella</taxon>
    </lineage>
</organism>
<keyword evidence="1 6" id="KW-0489">Methyltransferase</keyword>
<dbReference type="Gene3D" id="3.90.120.10">
    <property type="entry name" value="DNA Methylase, subunit A, domain 2"/>
    <property type="match status" value="1"/>
</dbReference>
<dbReference type="NCBIfam" id="TIGR00675">
    <property type="entry name" value="dcm"/>
    <property type="match status" value="1"/>
</dbReference>
<dbReference type="InterPro" id="IPR050390">
    <property type="entry name" value="C5-Methyltransferase"/>
</dbReference>
<dbReference type="PROSITE" id="PS00094">
    <property type="entry name" value="C5_MTASE_1"/>
    <property type="match status" value="1"/>
</dbReference>
<dbReference type="PRINTS" id="PR00105">
    <property type="entry name" value="C5METTRFRASE"/>
</dbReference>
<keyword evidence="4" id="KW-0680">Restriction system</keyword>
<keyword evidence="3 6" id="KW-0949">S-adenosyl-L-methionine</keyword>
<dbReference type="PANTHER" id="PTHR10629:SF52">
    <property type="entry name" value="DNA (CYTOSINE-5)-METHYLTRANSFERASE 1"/>
    <property type="match status" value="1"/>
</dbReference>
<evidence type="ECO:0000256" key="8">
    <source>
        <dbReference type="RuleBase" id="RU000417"/>
    </source>
</evidence>
<dbReference type="InterPro" id="IPR029063">
    <property type="entry name" value="SAM-dependent_MTases_sf"/>
</dbReference>
<dbReference type="Proteomes" id="UP000005546">
    <property type="component" value="Unassembled WGS sequence"/>
</dbReference>
<keyword evidence="10" id="KW-1185">Reference proteome</keyword>
<dbReference type="Pfam" id="PF00145">
    <property type="entry name" value="DNA_methylase"/>
    <property type="match status" value="1"/>
</dbReference>
<dbReference type="GeneID" id="98397814"/>
<feature type="active site" evidence="6">
    <location>
        <position position="106"/>
    </location>
</feature>
<dbReference type="REBASE" id="35316">
    <property type="entry name" value="M1.PxyORF2398P"/>
</dbReference>
<evidence type="ECO:0000256" key="1">
    <source>
        <dbReference type="ARBA" id="ARBA00022603"/>
    </source>
</evidence>
<evidence type="ECO:0000313" key="10">
    <source>
        <dbReference type="Proteomes" id="UP000005546"/>
    </source>
</evidence>
<dbReference type="PROSITE" id="PS51679">
    <property type="entry name" value="SAM_MT_C5"/>
    <property type="match status" value="1"/>
</dbReference>
<dbReference type="InterPro" id="IPR001525">
    <property type="entry name" value="C5_MeTfrase"/>
</dbReference>
<name>F3QVU5_9BACT</name>
<evidence type="ECO:0000256" key="4">
    <source>
        <dbReference type="ARBA" id="ARBA00022747"/>
    </source>
</evidence>
<dbReference type="InterPro" id="IPR018117">
    <property type="entry name" value="C5_DNA_meth_AS"/>
</dbReference>
<dbReference type="EC" id="2.1.1.37" evidence="8"/>
<dbReference type="GO" id="GO:0032259">
    <property type="term" value="P:methylation"/>
    <property type="evidence" value="ECO:0007669"/>
    <property type="project" value="UniProtKB-KW"/>
</dbReference>
<dbReference type="SUPFAM" id="SSF53335">
    <property type="entry name" value="S-adenosyl-L-methionine-dependent methyltransferases"/>
    <property type="match status" value="1"/>
</dbReference>
<dbReference type="eggNOG" id="COG0270">
    <property type="taxonomic scope" value="Bacteria"/>
</dbReference>
<evidence type="ECO:0000256" key="5">
    <source>
        <dbReference type="ARBA" id="ARBA00047422"/>
    </source>
</evidence>
<dbReference type="EMBL" id="AFBR01000067">
    <property type="protein sequence ID" value="EGG52538.1"/>
    <property type="molecule type" value="Genomic_DNA"/>
</dbReference>
<reference evidence="9 10" key="1">
    <citation type="submission" date="2011-02" db="EMBL/GenBank/DDBJ databases">
        <authorList>
            <person name="Weinstock G."/>
            <person name="Sodergren E."/>
            <person name="Clifton S."/>
            <person name="Fulton L."/>
            <person name="Fulton B."/>
            <person name="Courtney L."/>
            <person name="Fronick C."/>
            <person name="Harrison M."/>
            <person name="Strong C."/>
            <person name="Farmer C."/>
            <person name="Delahaunty K."/>
            <person name="Markovic C."/>
            <person name="Hall O."/>
            <person name="Minx P."/>
            <person name="Tomlinson C."/>
            <person name="Mitreva M."/>
            <person name="Hou S."/>
            <person name="Chen J."/>
            <person name="Wollam A."/>
            <person name="Pepin K.H."/>
            <person name="Johnson M."/>
            <person name="Bhonagiri V."/>
            <person name="Zhang X."/>
            <person name="Suruliraj S."/>
            <person name="Warren W."/>
            <person name="Chinwalla A."/>
            <person name="Mardis E.R."/>
            <person name="Wilson R.K."/>
        </authorList>
    </citation>
    <scope>NUCLEOTIDE SEQUENCE [LARGE SCALE GENOMIC DNA]</scope>
    <source>
        <strain evidence="9 10">YIT 11841</strain>
    </source>
</reference>
<dbReference type="RefSeq" id="WP_008628305.1">
    <property type="nucleotide sequence ID" value="NZ_GL883867.1"/>
</dbReference>
<sequence length="417" mass="47485">MKRNVVLNTLDLFAGCGGLTEGFLQSGHYHTIGAVEWERAPRETLKHRLQTAWGYNDADNVVVRFDIQRTEELIHGFDDPVYGLHEGLENLVGGRAVDVIIGGPPCQAYSLAGRIRDEHGMRNDYRNYLFECYVKIVKYFKPKFFVFENVVGLLSAAPDGTLITSRISEAFNGAGYVVTPNFKTALFDVADYGIPQHRKRVIILGISKGLFGDKCGKMLDSFYTCILPSLKGKARNVHDAISDLPALYPLEFPKKEGKSKMSHMQRDTRYFTNHIPRFHNARDIAVFKLLAEDIKSGKREYVSIERLKKLYTEVTGKVSNIHKYYVLRENEPSNTIPAHLFKDGMRHIHPDPEQARSITPREAARLQTFPDDFEFLGAAMYQYKMIGNAVPVDFSKIIAEALYKLYTDNYEDGRIFH</sequence>
<dbReference type="GO" id="GO:0003886">
    <property type="term" value="F:DNA (cytosine-5-)-methyltransferase activity"/>
    <property type="evidence" value="ECO:0007669"/>
    <property type="project" value="UniProtKB-EC"/>
</dbReference>
<dbReference type="HOGENOM" id="CLU_006958_2_2_10"/>
<dbReference type="AlphaFoldDB" id="F3QVU5"/>
<protein>
    <recommendedName>
        <fullName evidence="8">Cytosine-specific methyltransferase</fullName>
        <ecNumber evidence="8">2.1.1.37</ecNumber>
    </recommendedName>
</protein>
<gene>
    <name evidence="9" type="ORF">HMPREF9442_02398</name>
</gene>
<evidence type="ECO:0000256" key="7">
    <source>
        <dbReference type="RuleBase" id="RU000416"/>
    </source>
</evidence>
<accession>F3QVU5</accession>
<comment type="caution">
    <text evidence="9">The sequence shown here is derived from an EMBL/GenBank/DDBJ whole genome shotgun (WGS) entry which is preliminary data.</text>
</comment>